<dbReference type="EMBL" id="MDKC01000033">
    <property type="protein sequence ID" value="ODG90775.1"/>
    <property type="molecule type" value="Genomic_DNA"/>
</dbReference>
<dbReference type="RefSeq" id="WP_069034640.1">
    <property type="nucleotide sequence ID" value="NZ_MDKC01000033.1"/>
</dbReference>
<feature type="domain" description="ACT" evidence="4">
    <location>
        <begin position="139"/>
        <end position="212"/>
    </location>
</feature>
<evidence type="ECO:0000256" key="1">
    <source>
        <dbReference type="ARBA" id="ARBA00023122"/>
    </source>
</evidence>
<dbReference type="PROSITE" id="PS51671">
    <property type="entry name" value="ACT"/>
    <property type="match status" value="1"/>
</dbReference>
<accession>A0ABX2ZPZ3</accession>
<keyword evidence="1 2" id="KW-0129">CBS domain</keyword>
<evidence type="ECO:0000259" key="4">
    <source>
        <dbReference type="PROSITE" id="PS51671"/>
    </source>
</evidence>
<dbReference type="InterPro" id="IPR000644">
    <property type="entry name" value="CBS_dom"/>
</dbReference>
<dbReference type="CDD" id="cd04584">
    <property type="entry name" value="CBS_pair_AcuB_like"/>
    <property type="match status" value="1"/>
</dbReference>
<keyword evidence="6" id="KW-1185">Reference proteome</keyword>
<organism evidence="5 6">
    <name type="scientific">Gottfriedia luciferensis</name>
    <dbReference type="NCBI Taxonomy" id="178774"/>
    <lineage>
        <taxon>Bacteria</taxon>
        <taxon>Bacillati</taxon>
        <taxon>Bacillota</taxon>
        <taxon>Bacilli</taxon>
        <taxon>Bacillales</taxon>
        <taxon>Bacillaceae</taxon>
        <taxon>Gottfriedia</taxon>
    </lineage>
</organism>
<comment type="caution">
    <text evidence="5">The sequence shown here is derived from an EMBL/GenBank/DDBJ whole genome shotgun (WGS) entry which is preliminary data.</text>
</comment>
<evidence type="ECO:0000313" key="5">
    <source>
        <dbReference type="EMBL" id="ODG90775.1"/>
    </source>
</evidence>
<sequence>MLIQDIMRSSNITLKKENTIGEAVTIFRTGEVRHIPIINKDDQVVGIISDRDVRDALPSTLFPQAFSSVLEVPVEKIMTTNVITCSPIDFVEEVATYFYQYKIGCLPVVSSGKLIGLVTEIDVLHTLVTLTGTYQPSSQIEILVHDHPGILSDVVNVFSKENINIVSVLVYPAKEVDHKVLVFRIQTMNPLSIIQTLKTEGYKILWPNEASDS</sequence>
<proteinExistence type="predicted"/>
<dbReference type="CDD" id="cd04883">
    <property type="entry name" value="ACT_AcuB"/>
    <property type="match status" value="1"/>
</dbReference>
<dbReference type="InterPro" id="IPR051257">
    <property type="entry name" value="Diverse_CBS-Domain"/>
</dbReference>
<evidence type="ECO:0000256" key="2">
    <source>
        <dbReference type="PROSITE-ProRule" id="PRU00703"/>
    </source>
</evidence>
<dbReference type="SMART" id="SM00116">
    <property type="entry name" value="CBS"/>
    <property type="match status" value="2"/>
</dbReference>
<gene>
    <name evidence="5" type="ORF">BED47_10005</name>
</gene>
<dbReference type="PANTHER" id="PTHR43080">
    <property type="entry name" value="CBS DOMAIN-CONTAINING PROTEIN CBSX3, MITOCHONDRIAL"/>
    <property type="match status" value="1"/>
</dbReference>
<dbReference type="InterPro" id="IPR046342">
    <property type="entry name" value="CBS_dom_sf"/>
</dbReference>
<feature type="domain" description="CBS" evidence="3">
    <location>
        <begin position="78"/>
        <end position="137"/>
    </location>
</feature>
<dbReference type="SUPFAM" id="SSF54631">
    <property type="entry name" value="CBS-domain pair"/>
    <property type="match status" value="1"/>
</dbReference>
<evidence type="ECO:0000313" key="6">
    <source>
        <dbReference type="Proteomes" id="UP000094580"/>
    </source>
</evidence>
<dbReference type="SUPFAM" id="SSF55021">
    <property type="entry name" value="ACT-like"/>
    <property type="match status" value="1"/>
</dbReference>
<dbReference type="PANTHER" id="PTHR43080:SF2">
    <property type="entry name" value="CBS DOMAIN-CONTAINING PROTEIN"/>
    <property type="match status" value="1"/>
</dbReference>
<name>A0ABX2ZPZ3_9BACI</name>
<dbReference type="Gene3D" id="3.30.70.260">
    <property type="match status" value="1"/>
</dbReference>
<evidence type="ECO:0000259" key="3">
    <source>
        <dbReference type="PROSITE" id="PS51371"/>
    </source>
</evidence>
<dbReference type="Proteomes" id="UP000094580">
    <property type="component" value="Unassembled WGS sequence"/>
</dbReference>
<dbReference type="Pfam" id="PF01842">
    <property type="entry name" value="ACT"/>
    <property type="match status" value="1"/>
</dbReference>
<dbReference type="InterPro" id="IPR045865">
    <property type="entry name" value="ACT-like_dom_sf"/>
</dbReference>
<feature type="domain" description="CBS" evidence="3">
    <location>
        <begin position="7"/>
        <end position="66"/>
    </location>
</feature>
<protein>
    <submittedName>
        <fullName evidence="5">Acetoin utilization protein AcuB</fullName>
    </submittedName>
</protein>
<dbReference type="InterPro" id="IPR002912">
    <property type="entry name" value="ACT_dom"/>
</dbReference>
<dbReference type="PROSITE" id="PS51371">
    <property type="entry name" value="CBS"/>
    <property type="match status" value="2"/>
</dbReference>
<dbReference type="Pfam" id="PF00571">
    <property type="entry name" value="CBS"/>
    <property type="match status" value="2"/>
</dbReference>
<reference evidence="5 6" key="1">
    <citation type="submission" date="2016-07" db="EMBL/GenBank/DDBJ databases">
        <authorList>
            <person name="Townsley L."/>
            <person name="Shank E.A."/>
        </authorList>
    </citation>
    <scope>NUCLEOTIDE SEQUENCE [LARGE SCALE GENOMIC DNA]</scope>
    <source>
        <strain evidence="5 6">CH01</strain>
    </source>
</reference>
<dbReference type="Gene3D" id="3.10.580.10">
    <property type="entry name" value="CBS-domain"/>
    <property type="match status" value="1"/>
</dbReference>